<evidence type="ECO:0000313" key="3">
    <source>
        <dbReference type="Proteomes" id="UP000275267"/>
    </source>
</evidence>
<reference evidence="3" key="1">
    <citation type="journal article" date="2019" name="Nat. Commun.">
        <title>The genome of broomcorn millet.</title>
        <authorList>
            <person name="Zou C."/>
            <person name="Miki D."/>
            <person name="Li D."/>
            <person name="Tang Q."/>
            <person name="Xiao L."/>
            <person name="Rajput S."/>
            <person name="Deng P."/>
            <person name="Jia W."/>
            <person name="Huang R."/>
            <person name="Zhang M."/>
            <person name="Sun Y."/>
            <person name="Hu J."/>
            <person name="Fu X."/>
            <person name="Schnable P.S."/>
            <person name="Li F."/>
            <person name="Zhang H."/>
            <person name="Feng B."/>
            <person name="Zhu X."/>
            <person name="Liu R."/>
            <person name="Schnable J.C."/>
            <person name="Zhu J.-K."/>
            <person name="Zhang H."/>
        </authorList>
    </citation>
    <scope>NUCLEOTIDE SEQUENCE [LARGE SCALE GENOMIC DNA]</scope>
</reference>
<dbReference type="Proteomes" id="UP000275267">
    <property type="component" value="Unassembled WGS sequence"/>
</dbReference>
<feature type="compositionally biased region" description="Basic residues" evidence="1">
    <location>
        <begin position="53"/>
        <end position="69"/>
    </location>
</feature>
<feature type="compositionally biased region" description="Basic and acidic residues" evidence="1">
    <location>
        <begin position="180"/>
        <end position="224"/>
    </location>
</feature>
<name>A0A3L6SBX0_PANMI</name>
<protein>
    <submittedName>
        <fullName evidence="2">Uncharacterized protein</fullName>
    </submittedName>
</protein>
<feature type="region of interest" description="Disordered" evidence="1">
    <location>
        <begin position="50"/>
        <end position="81"/>
    </location>
</feature>
<gene>
    <name evidence="2" type="ORF">C2845_PM02G01740</name>
</gene>
<dbReference type="AlphaFoldDB" id="A0A3L6SBX0"/>
<keyword evidence="3" id="KW-1185">Reference proteome</keyword>
<comment type="caution">
    <text evidence="2">The sequence shown here is derived from an EMBL/GenBank/DDBJ whole genome shotgun (WGS) entry which is preliminary data.</text>
</comment>
<evidence type="ECO:0000313" key="2">
    <source>
        <dbReference type="EMBL" id="RLN18024.1"/>
    </source>
</evidence>
<organism evidence="2 3">
    <name type="scientific">Panicum miliaceum</name>
    <name type="common">Proso millet</name>
    <name type="synonym">Broomcorn millet</name>
    <dbReference type="NCBI Taxonomy" id="4540"/>
    <lineage>
        <taxon>Eukaryota</taxon>
        <taxon>Viridiplantae</taxon>
        <taxon>Streptophyta</taxon>
        <taxon>Embryophyta</taxon>
        <taxon>Tracheophyta</taxon>
        <taxon>Spermatophyta</taxon>
        <taxon>Magnoliopsida</taxon>
        <taxon>Liliopsida</taxon>
        <taxon>Poales</taxon>
        <taxon>Poaceae</taxon>
        <taxon>PACMAD clade</taxon>
        <taxon>Panicoideae</taxon>
        <taxon>Panicodae</taxon>
        <taxon>Paniceae</taxon>
        <taxon>Panicinae</taxon>
        <taxon>Panicum</taxon>
        <taxon>Panicum sect. Panicum</taxon>
    </lineage>
</organism>
<dbReference type="EMBL" id="PQIB02000005">
    <property type="protein sequence ID" value="RLN18024.1"/>
    <property type="molecule type" value="Genomic_DNA"/>
</dbReference>
<proteinExistence type="predicted"/>
<feature type="region of interest" description="Disordered" evidence="1">
    <location>
        <begin position="165"/>
        <end position="242"/>
    </location>
</feature>
<evidence type="ECO:0000256" key="1">
    <source>
        <dbReference type="SAM" id="MobiDB-lite"/>
    </source>
</evidence>
<sequence length="284" mass="31580">MHNTYIQPQCPATPAIDRAPTFPPRHTHAPDTSLIPPSYLFTAPNRSDEEHRHHAPVARHPARTHHRRQANTLGRGDEQIPDTNTGIPLPCRVRVVCSSTVVLARLRGRPAAARAAASGGLLRPALDGVPGLRGLVARVRRGLRHPAARLLHVVRGALERLPRRVGEARERGEPTQAQRARREEPRHGHPDEQRGRDEHRAEDQEHRGGHGEPHHGGRQREARQHQQQPAQREQRRHRQRLRRRGALVVDHALHLLPDRPAAAALLAGVGAAVDAAARVAIRHC</sequence>
<accession>A0A3L6SBX0</accession>